<dbReference type="SUPFAM" id="SSF54427">
    <property type="entry name" value="NTF2-like"/>
    <property type="match status" value="1"/>
</dbReference>
<organism evidence="1">
    <name type="scientific">Ruegeria sp. PrR005</name>
    <dbReference type="NCBI Taxonomy" id="2706882"/>
    <lineage>
        <taxon>Bacteria</taxon>
        <taxon>Pseudomonadati</taxon>
        <taxon>Pseudomonadota</taxon>
        <taxon>Alphaproteobacteria</taxon>
        <taxon>Rhodobacterales</taxon>
        <taxon>Roseobacteraceae</taxon>
        <taxon>Ruegeria</taxon>
    </lineage>
</organism>
<dbReference type="Pfam" id="PF12893">
    <property type="entry name" value="Lumazine_bd_2"/>
    <property type="match status" value="1"/>
</dbReference>
<protein>
    <submittedName>
        <fullName evidence="1">Nuclear transport factor 2 family protein</fullName>
    </submittedName>
</protein>
<reference evidence="1" key="1">
    <citation type="submission" date="2020-02" db="EMBL/GenBank/DDBJ databases">
        <title>Delineation of the pyrene-degrading pathway in Roseobacter clade bacteria by genomic analysis.</title>
        <authorList>
            <person name="Zhou H."/>
            <person name="Wang H."/>
        </authorList>
    </citation>
    <scope>NUCLEOTIDE SEQUENCE</scope>
    <source>
        <strain evidence="1">PrR005</strain>
    </source>
</reference>
<accession>A0A6B2NWX5</accession>
<dbReference type="RefSeq" id="WP_164131928.1">
    <property type="nucleotide sequence ID" value="NZ_JAAGOX010000043.1"/>
</dbReference>
<evidence type="ECO:0000313" key="1">
    <source>
        <dbReference type="EMBL" id="NDW46909.1"/>
    </source>
</evidence>
<proteinExistence type="predicted"/>
<sequence length="119" mass="13550">MTTSEHIAALTALVETYVIAMTRGDRPALERIFFDRASEVGHYEGELLWNSRDAFIAMCEDAADAEAAPFWAVRAISVQGDIAMIHVENDWAGMRFDDFLTLLLHESSWRIVSKVYRIR</sequence>
<dbReference type="InterPro" id="IPR039437">
    <property type="entry name" value="FrzH/put_lumazine-bd"/>
</dbReference>
<dbReference type="InterPro" id="IPR032710">
    <property type="entry name" value="NTF2-like_dom_sf"/>
</dbReference>
<dbReference type="Gene3D" id="3.10.450.50">
    <property type="match status" value="1"/>
</dbReference>
<name>A0A6B2NWX5_9RHOB</name>
<dbReference type="EMBL" id="JAAGOX010000043">
    <property type="protein sequence ID" value="NDW46909.1"/>
    <property type="molecule type" value="Genomic_DNA"/>
</dbReference>
<dbReference type="AlphaFoldDB" id="A0A6B2NWX5"/>
<gene>
    <name evidence="1" type="ORF">G0P99_18335</name>
</gene>
<comment type="caution">
    <text evidence="1">The sequence shown here is derived from an EMBL/GenBank/DDBJ whole genome shotgun (WGS) entry which is preliminary data.</text>
</comment>